<organism evidence="1 2">
    <name type="scientific">Candidatus Buchananbacteria bacterium RIFCSPHIGHO2_01_FULL_39_14</name>
    <dbReference type="NCBI Taxonomy" id="1797532"/>
    <lineage>
        <taxon>Bacteria</taxon>
        <taxon>Candidatus Buchananiibacteriota</taxon>
    </lineage>
</organism>
<gene>
    <name evidence="1" type="ORF">A2729_03705</name>
</gene>
<name>A0A1G1XWR4_9BACT</name>
<dbReference type="STRING" id="1797532.A2729_03705"/>
<reference evidence="1 2" key="1">
    <citation type="journal article" date="2016" name="Nat. Commun.">
        <title>Thousands of microbial genomes shed light on interconnected biogeochemical processes in an aquifer system.</title>
        <authorList>
            <person name="Anantharaman K."/>
            <person name="Brown C.T."/>
            <person name="Hug L.A."/>
            <person name="Sharon I."/>
            <person name="Castelle C.J."/>
            <person name="Probst A.J."/>
            <person name="Thomas B.C."/>
            <person name="Singh A."/>
            <person name="Wilkins M.J."/>
            <person name="Karaoz U."/>
            <person name="Brodie E.L."/>
            <person name="Williams K.H."/>
            <person name="Hubbard S.S."/>
            <person name="Banfield J.F."/>
        </authorList>
    </citation>
    <scope>NUCLEOTIDE SEQUENCE [LARGE SCALE GENOMIC DNA]</scope>
</reference>
<evidence type="ECO:0000313" key="1">
    <source>
        <dbReference type="EMBL" id="OGY44020.1"/>
    </source>
</evidence>
<accession>A0A1G1XWR4</accession>
<dbReference type="EMBL" id="MHIB01000026">
    <property type="protein sequence ID" value="OGY44020.1"/>
    <property type="molecule type" value="Genomic_DNA"/>
</dbReference>
<evidence type="ECO:0000313" key="2">
    <source>
        <dbReference type="Proteomes" id="UP000178930"/>
    </source>
</evidence>
<protein>
    <submittedName>
        <fullName evidence="1">Uncharacterized protein</fullName>
    </submittedName>
</protein>
<dbReference type="Proteomes" id="UP000178930">
    <property type="component" value="Unassembled WGS sequence"/>
</dbReference>
<proteinExistence type="predicted"/>
<dbReference type="AlphaFoldDB" id="A0A1G1XWR4"/>
<sequence>MTTAQVVPLKLDDAVSFVRDYISQKPNVVYQQPYLDSLRQRRDSTYQNLSATLEGYKIKDQRICWDNDINEIRLSLVSPALKFDFNSSEWSNSLCRGLAKYVAYRNGLNYDKTEITPSDLKGYYNDVFIQKYPQNIPLFLAPDFLNNKQRADVIDRLHIAGCELLEYIATDTFQQLKPALNESRIPLACRRSRVMEAFAHSVVQQAFVSDTKPRPTTRIICLTDEQEKKYKRYVTEKPIPLNDEGSDYI</sequence>
<comment type="caution">
    <text evidence="1">The sequence shown here is derived from an EMBL/GenBank/DDBJ whole genome shotgun (WGS) entry which is preliminary data.</text>
</comment>